<dbReference type="EMBL" id="BKCP01010626">
    <property type="protein sequence ID" value="GER53700.1"/>
    <property type="molecule type" value="Genomic_DNA"/>
</dbReference>
<keyword evidence="1" id="KW-0645">Protease</keyword>
<reference evidence="2" key="1">
    <citation type="journal article" date="2019" name="Curr. Biol.">
        <title>Genome Sequence of Striga asiatica Provides Insight into the Evolution of Plant Parasitism.</title>
        <authorList>
            <person name="Yoshida S."/>
            <person name="Kim S."/>
            <person name="Wafula E.K."/>
            <person name="Tanskanen J."/>
            <person name="Kim Y.M."/>
            <person name="Honaas L."/>
            <person name="Yang Z."/>
            <person name="Spallek T."/>
            <person name="Conn C.E."/>
            <person name="Ichihashi Y."/>
            <person name="Cheong K."/>
            <person name="Cui S."/>
            <person name="Der J.P."/>
            <person name="Gundlach H."/>
            <person name="Jiao Y."/>
            <person name="Hori C."/>
            <person name="Ishida J.K."/>
            <person name="Kasahara H."/>
            <person name="Kiba T."/>
            <person name="Kim M.S."/>
            <person name="Koo N."/>
            <person name="Laohavisit A."/>
            <person name="Lee Y.H."/>
            <person name="Lumba S."/>
            <person name="McCourt P."/>
            <person name="Mortimer J.C."/>
            <person name="Mutuku J.M."/>
            <person name="Nomura T."/>
            <person name="Sasaki-Sekimoto Y."/>
            <person name="Seto Y."/>
            <person name="Wang Y."/>
            <person name="Wakatake T."/>
            <person name="Sakakibara H."/>
            <person name="Demura T."/>
            <person name="Yamaguchi S."/>
            <person name="Yoneyama K."/>
            <person name="Manabe R.I."/>
            <person name="Nelson D.C."/>
            <person name="Schulman A.H."/>
            <person name="Timko M.P."/>
            <person name="dePamphilis C.W."/>
            <person name="Choi D."/>
            <person name="Shirasu K."/>
        </authorList>
    </citation>
    <scope>NUCLEOTIDE SEQUENCE [LARGE SCALE GENOMIC DNA]</scope>
    <source>
        <strain evidence="2">cv. UVA1</strain>
    </source>
</reference>
<gene>
    <name evidence="1" type="ORF">STAS_31261</name>
</gene>
<comment type="caution">
    <text evidence="1">The sequence shown here is derived from an EMBL/GenBank/DDBJ whole genome shotgun (WGS) entry which is preliminary data.</text>
</comment>
<sequence length="148" mass="16814">MLSVADGEEQAKPQRPGEHLFTSMLVHEVRIISFVLEHRGLDEAFQLARCRRHLTKASAEFIRLHLLSLNWKKDHVNRTLTVYTEPLVDITEIIVPQNNNGLYAIDILDPSFVVMCQCALYLLNANHIICTRPIAYVTSLNNGYVTNG</sequence>
<keyword evidence="2" id="KW-1185">Reference proteome</keyword>
<dbReference type="Proteomes" id="UP000325081">
    <property type="component" value="Unassembled WGS sequence"/>
</dbReference>
<proteinExistence type="predicted"/>
<dbReference type="GO" id="GO:0008233">
    <property type="term" value="F:peptidase activity"/>
    <property type="evidence" value="ECO:0007669"/>
    <property type="project" value="UniProtKB-KW"/>
</dbReference>
<accession>A0A5A7R8R7</accession>
<protein>
    <submittedName>
        <fullName evidence="1">DegPprotease 7</fullName>
    </submittedName>
</protein>
<dbReference type="GO" id="GO:0006508">
    <property type="term" value="P:proteolysis"/>
    <property type="evidence" value="ECO:0007669"/>
    <property type="project" value="UniProtKB-KW"/>
</dbReference>
<dbReference type="OrthoDB" id="1751910at2759"/>
<dbReference type="AlphaFoldDB" id="A0A5A7R8R7"/>
<name>A0A5A7R8R7_STRAF</name>
<organism evidence="1 2">
    <name type="scientific">Striga asiatica</name>
    <name type="common">Asiatic witchweed</name>
    <name type="synonym">Buchnera asiatica</name>
    <dbReference type="NCBI Taxonomy" id="4170"/>
    <lineage>
        <taxon>Eukaryota</taxon>
        <taxon>Viridiplantae</taxon>
        <taxon>Streptophyta</taxon>
        <taxon>Embryophyta</taxon>
        <taxon>Tracheophyta</taxon>
        <taxon>Spermatophyta</taxon>
        <taxon>Magnoliopsida</taxon>
        <taxon>eudicotyledons</taxon>
        <taxon>Gunneridae</taxon>
        <taxon>Pentapetalae</taxon>
        <taxon>asterids</taxon>
        <taxon>lamiids</taxon>
        <taxon>Lamiales</taxon>
        <taxon>Orobanchaceae</taxon>
        <taxon>Buchnereae</taxon>
        <taxon>Striga</taxon>
    </lineage>
</organism>
<evidence type="ECO:0000313" key="1">
    <source>
        <dbReference type="EMBL" id="GER53700.1"/>
    </source>
</evidence>
<evidence type="ECO:0000313" key="2">
    <source>
        <dbReference type="Proteomes" id="UP000325081"/>
    </source>
</evidence>
<keyword evidence="1" id="KW-0378">Hydrolase</keyword>